<feature type="transmembrane region" description="Helical" evidence="2">
    <location>
        <begin position="634"/>
        <end position="663"/>
    </location>
</feature>
<keyword evidence="2" id="KW-1133">Transmembrane helix</keyword>
<keyword evidence="4" id="KW-1185">Reference proteome</keyword>
<evidence type="ECO:0000313" key="3">
    <source>
        <dbReference type="EMBL" id="NEU67055.1"/>
    </source>
</evidence>
<reference evidence="3 4" key="1">
    <citation type="submission" date="2020-02" db="EMBL/GenBank/DDBJ databases">
        <title>Draft genome sequence of two Spirosoma agri KCTC 52727 and Spirosoma terrae KCTC 52035.</title>
        <authorList>
            <person name="Rojas J."/>
            <person name="Ambika Manirajan B."/>
            <person name="Ratering S."/>
            <person name="Suarez C."/>
            <person name="Schnell S."/>
        </authorList>
    </citation>
    <scope>NUCLEOTIDE SEQUENCE [LARGE SCALE GENOMIC DNA]</scope>
    <source>
        <strain evidence="3 4">KCTC 52727</strain>
    </source>
</reference>
<feature type="compositionally biased region" description="Basic and acidic residues" evidence="1">
    <location>
        <begin position="1129"/>
        <end position="1146"/>
    </location>
</feature>
<sequence length="1794" mass="195445">MQLKEEALFTLKFDGKPVINELGELEKRLIDLKEAQKNVERGTKEWAQSKADIKELEASIKLVREEMGVSGMTVRQLENYYRQLNREIKELTPGTDEYIKKAAEMQEVNTALATHRQTVRGVNEEIEKQPTLWEKAKATATGFLAAFGATELLQRAFGFVQDGIQKALALSDMMAGVAKATGQSTEEVQQLSEALDNIDTRSSKESLMDIAQIGGQLGIANNELLGFIKSVDMANVALGDEFAGGAEEVSSKLGGLQKLFKETKDLEAGEAINQIGSAINELGAAGSATGPVIADFTSRMGQLGDLSPQIHETMGLGAAFQELGLTAEISAGGLSNILLGAAKATGLFSQQLNMSEDAFIQLIDTNPNEFLLKLAESLKNVPADQLAKRLDDLGIKSQEATKVMSLLKDQTDMVRQKQELAAVAMSGVYNVALEKVTNSTDLFARKLGISQDELTKMIQSNPNEFFIRLANSFKGLSETQIAEEMKKLGFESKEATQFVTELSKATNRQQQEQLLASPTIKQAISLHKEFSTVNSNAAAEYAKSQKALALIATEIGQALLPAITKGAQGLVAFVNIIRAVPEFLSDNKTSFAALGLAILAFNGHLVVATATSIGHAAAEKARLVWTNSATAAQWLLNTAMTANPIGAVVAVIALLVAGLTAIYNNSTTVRGMLSGLWEMFKTGNGIMVDLLDKFLNWIQKGLEPLRPILETVKNTLSSVWSVIDYGIDKWDELTSAVSGFINTSLVKISSALEPVRSALTSFGHVIDSTVTKIKSVGSAISSFLHVDELVSKVKSVASQIGDAFNKGYGDKLAEDQPKQVANHQQTLDKKKTAEVKTAKELTSLISDEEQNKIDKKAAQNDKHRESEAKKTAEAAKKEAEEAVKATNEGLKKMEELRIAAIKDDLEREVAKIRSKRDAEAEAIMASKASQSIKAVWETALNEQMLRDIEKANTEHNKKKEKEDAETSKRIYDLKIKLSGDEKAAKLQKLEDVASAQRIQIQKDITDETQKATMLKQISDNLIKGKELVEQEYRRKKQQEENTLQDQLYQATVADAGNRLTLAGNNAQAIYDAKKMRLDAEYEYNKAKLAREAAEQKAHNDANIADTDRRAAANKATDDKLKSDLSANDQKYENDKTQLTKEKTEARRQNQQEYFTAIKALMDGDFKVFTDILTKKLSDEKKQLTESQQQQINTIDEVGQYTVLAVQALQKLSQVKLDKELANIKKEKDSQLAAWKEKYDKGVISKDEYEKNVERINKEADGKIKVAQLEAFKRQQKLDIAMAVINGAQAALKSLATLGWPLGLIAVAGAAITTGIQIAMIKNQQPPSLAKGGKIRNAGVPDGPGHGRSYGDSGLSITRRDTGQEVAEMEGGEPIMVLSRNTYANNRQVVDSLLHSSLHRNGAPIMKQGGLFGSDGGSYADSLRKGGLRQFLDGGWMNDINEMDNGAGSGSSGDTGNTYDSGGSGSSDYGSASDIDATTQAQIEKSQATMDNIQKNTLATVEALDKVNYTLGYVQQQMRSESDGQKAALATNITGLRTDLNEQFFDLKNTIKEGLTALQGTMKVELPSLGTELVNEIINLRTSIGLNLLALKFGITQDVTKLELTTKTGLDQLIKTSHDDLTKLQTAQKTDLTTLQKGIHDDMTSLQKLLHDDVEFLGSTLHDDLGLLDTNVDQNLLALAKAIHDDLNSLKLAQAQQASTLRTDTNTNFSNLQATLETELDNLQNATHSDLSNLTESNKAELQSIQGVLNATKSEQGYQSGLLGRIASKDLSVSVQTFVNVSNQINVVADKSDLK</sequence>
<dbReference type="InterPro" id="IPR010090">
    <property type="entry name" value="Phage_tape_meas"/>
</dbReference>
<keyword evidence="2" id="KW-0472">Membrane</keyword>
<feature type="compositionally biased region" description="Low complexity" evidence="1">
    <location>
        <begin position="1453"/>
        <end position="1472"/>
    </location>
</feature>
<name>A0A6M0IH79_9BACT</name>
<gene>
    <name evidence="3" type="ORF">GK091_09215</name>
</gene>
<feature type="compositionally biased region" description="Basic and acidic residues" evidence="1">
    <location>
        <begin position="1094"/>
        <end position="1122"/>
    </location>
</feature>
<evidence type="ECO:0000256" key="1">
    <source>
        <dbReference type="SAM" id="MobiDB-lite"/>
    </source>
</evidence>
<accession>A0A6M0IH79</accession>
<feature type="region of interest" description="Disordered" evidence="1">
    <location>
        <begin position="1442"/>
        <end position="1472"/>
    </location>
</feature>
<dbReference type="Proteomes" id="UP000477386">
    <property type="component" value="Unassembled WGS sequence"/>
</dbReference>
<feature type="transmembrane region" description="Helical" evidence="2">
    <location>
        <begin position="591"/>
        <end position="613"/>
    </location>
</feature>
<evidence type="ECO:0000313" key="4">
    <source>
        <dbReference type="Proteomes" id="UP000477386"/>
    </source>
</evidence>
<dbReference type="NCBIfam" id="TIGR01760">
    <property type="entry name" value="tape_meas_TP901"/>
    <property type="match status" value="1"/>
</dbReference>
<protein>
    <submittedName>
        <fullName evidence="3">Phage tail tape measure protein</fullName>
    </submittedName>
</protein>
<evidence type="ECO:0000256" key="2">
    <source>
        <dbReference type="SAM" id="Phobius"/>
    </source>
</evidence>
<keyword evidence="2" id="KW-0812">Transmembrane</keyword>
<feature type="region of interest" description="Disordered" evidence="1">
    <location>
        <begin position="852"/>
        <end position="880"/>
    </location>
</feature>
<comment type="caution">
    <text evidence="3">The sequence shown here is derived from an EMBL/GenBank/DDBJ whole genome shotgun (WGS) entry which is preliminary data.</text>
</comment>
<dbReference type="RefSeq" id="WP_164036592.1">
    <property type="nucleotide sequence ID" value="NZ_JAAGNZ010000001.1"/>
</dbReference>
<proteinExistence type="predicted"/>
<dbReference type="SUPFAM" id="SSF58113">
    <property type="entry name" value="Apolipoprotein A-I"/>
    <property type="match status" value="1"/>
</dbReference>
<feature type="region of interest" description="Disordered" evidence="1">
    <location>
        <begin position="1094"/>
        <end position="1146"/>
    </location>
</feature>
<dbReference type="EMBL" id="JAAGNZ010000001">
    <property type="protein sequence ID" value="NEU67055.1"/>
    <property type="molecule type" value="Genomic_DNA"/>
</dbReference>
<organism evidence="3 4">
    <name type="scientific">Spirosoma agri</name>
    <dbReference type="NCBI Taxonomy" id="1987381"/>
    <lineage>
        <taxon>Bacteria</taxon>
        <taxon>Pseudomonadati</taxon>
        <taxon>Bacteroidota</taxon>
        <taxon>Cytophagia</taxon>
        <taxon>Cytophagales</taxon>
        <taxon>Cytophagaceae</taxon>
        <taxon>Spirosoma</taxon>
    </lineage>
</organism>